<feature type="compositionally biased region" description="Low complexity" evidence="1">
    <location>
        <begin position="288"/>
        <end position="309"/>
    </location>
</feature>
<name>A0A061BF81_RHOTO</name>
<proteinExistence type="predicted"/>
<gene>
    <name evidence="3" type="ORF">RHTO0S_19e00342g</name>
</gene>
<dbReference type="AlphaFoldDB" id="A0A061BF81"/>
<feature type="compositionally biased region" description="Low complexity" evidence="1">
    <location>
        <begin position="332"/>
        <end position="354"/>
    </location>
</feature>
<accession>A0A061BF81</accession>
<keyword evidence="2" id="KW-0812">Transmembrane</keyword>
<feature type="compositionally biased region" description="Basic and acidic residues" evidence="1">
    <location>
        <begin position="358"/>
        <end position="370"/>
    </location>
</feature>
<dbReference type="OrthoDB" id="2529705at2759"/>
<dbReference type="EMBL" id="LK052954">
    <property type="protein sequence ID" value="CDR48595.1"/>
    <property type="molecule type" value="Genomic_DNA"/>
</dbReference>
<protein>
    <submittedName>
        <fullName evidence="3">RHTO0S19e00342g1_1</fullName>
    </submittedName>
</protein>
<evidence type="ECO:0000313" key="3">
    <source>
        <dbReference type="EMBL" id="CDR48595.1"/>
    </source>
</evidence>
<feature type="region of interest" description="Disordered" evidence="1">
    <location>
        <begin position="233"/>
        <end position="275"/>
    </location>
</feature>
<feature type="region of interest" description="Disordered" evidence="1">
    <location>
        <begin position="288"/>
        <end position="398"/>
    </location>
</feature>
<evidence type="ECO:0000256" key="2">
    <source>
        <dbReference type="SAM" id="Phobius"/>
    </source>
</evidence>
<feature type="region of interest" description="Disordered" evidence="1">
    <location>
        <begin position="123"/>
        <end position="159"/>
    </location>
</feature>
<evidence type="ECO:0000256" key="1">
    <source>
        <dbReference type="SAM" id="MobiDB-lite"/>
    </source>
</evidence>
<organism evidence="3">
    <name type="scientific">Rhodotorula toruloides</name>
    <name type="common">Yeast</name>
    <name type="synonym">Rhodosporidium toruloides</name>
    <dbReference type="NCBI Taxonomy" id="5286"/>
    <lineage>
        <taxon>Eukaryota</taxon>
        <taxon>Fungi</taxon>
        <taxon>Dikarya</taxon>
        <taxon>Basidiomycota</taxon>
        <taxon>Pucciniomycotina</taxon>
        <taxon>Microbotryomycetes</taxon>
        <taxon>Sporidiobolales</taxon>
        <taxon>Sporidiobolaceae</taxon>
        <taxon>Rhodotorula</taxon>
    </lineage>
</organism>
<keyword evidence="2" id="KW-0472">Membrane</keyword>
<reference evidence="3" key="1">
    <citation type="journal article" date="2014" name="Genome Announc.">
        <title>Draft genome sequence of Rhodosporidium toruloides CECT1137, an oleaginous yeast of biotechnological interest.</title>
        <authorList>
            <person name="Morin N."/>
            <person name="Calcas X."/>
            <person name="Devillers H."/>
            <person name="Durrens P."/>
            <person name="Sherman D.J."/>
            <person name="Nicaud J.-M."/>
            <person name="Neuveglise C."/>
        </authorList>
    </citation>
    <scope>NUCLEOTIDE SEQUENCE</scope>
    <source>
        <strain evidence="3">CECT1137</strain>
    </source>
</reference>
<feature type="transmembrane region" description="Helical" evidence="2">
    <location>
        <begin position="68"/>
        <end position="91"/>
    </location>
</feature>
<keyword evidence="2" id="KW-1133">Transmembrane helix</keyword>
<sequence>MATPTAMALRVRNFAQSNTSATGITVALQQQATTTTTSSASASSTSNTSYGSAGSYWGDGNGTFSNSWVTWVSIIILAGVVVALLASRFFYIRRYYPPTLRSYFIPAKGIRIRRLGIYIRGPPERIPREPPPSYDIAANGGRRRRRRGRQTVGETVGDGGVRLGERDVDDGWDDLDLVERGARPVDELPRYTAENGLPMYTVGDGSASEEAERIRARALADGLEDVLPTAAEYEAASRGQRDGAVTRTEADSTPAYPPVAHLPDSRRPPLNPRTTTARSSLLLSAFTRRAPSPAPSTSSAAPLHSPSAPRAHDYPPRPSTSSDTLDAPAHPTSTLRRSASSTTSTSTSGSSSSSDAGKTGEERKKERGEDAAVGGEASSSTLKLEAKDERREGDGDAQ</sequence>
<feature type="compositionally biased region" description="Basic and acidic residues" evidence="1">
    <location>
        <begin position="384"/>
        <end position="398"/>
    </location>
</feature>